<dbReference type="AlphaFoldDB" id="A0A6I4IMR9"/>
<evidence type="ECO:0000256" key="5">
    <source>
        <dbReference type="ARBA" id="ARBA00022519"/>
    </source>
</evidence>
<feature type="transmembrane region" description="Helical" evidence="9">
    <location>
        <begin position="258"/>
        <end position="281"/>
    </location>
</feature>
<keyword evidence="3 9" id="KW-0813">Transport</keyword>
<organism evidence="11 12">
    <name type="scientific">Mucilaginibacter ginkgonis</name>
    <dbReference type="NCBI Taxonomy" id="2682091"/>
    <lineage>
        <taxon>Bacteria</taxon>
        <taxon>Pseudomonadati</taxon>
        <taxon>Bacteroidota</taxon>
        <taxon>Sphingobacteriia</taxon>
        <taxon>Sphingobacteriales</taxon>
        <taxon>Sphingobacteriaceae</taxon>
        <taxon>Mucilaginibacter</taxon>
    </lineage>
</organism>
<dbReference type="PANTHER" id="PTHR30413:SF8">
    <property type="entry name" value="TRANSPORT PERMEASE PROTEIN"/>
    <property type="match status" value="1"/>
</dbReference>
<feature type="transmembrane region" description="Helical" evidence="9">
    <location>
        <begin position="58"/>
        <end position="82"/>
    </location>
</feature>
<dbReference type="InterPro" id="IPR013525">
    <property type="entry name" value="ABC2_TM"/>
</dbReference>
<name>A0A6I4IMR9_9SPHI</name>
<comment type="subcellular location">
    <subcellularLocation>
        <location evidence="1">Cell inner membrane</location>
        <topology evidence="1">Multi-pass membrane protein</topology>
    </subcellularLocation>
    <subcellularLocation>
        <location evidence="9">Cell membrane</location>
        <topology evidence="9">Multi-pass membrane protein</topology>
    </subcellularLocation>
</comment>
<dbReference type="Pfam" id="PF01061">
    <property type="entry name" value="ABC2_membrane"/>
    <property type="match status" value="1"/>
</dbReference>
<evidence type="ECO:0000256" key="1">
    <source>
        <dbReference type="ARBA" id="ARBA00004429"/>
    </source>
</evidence>
<dbReference type="InterPro" id="IPR000412">
    <property type="entry name" value="ABC_2_transport"/>
</dbReference>
<evidence type="ECO:0000256" key="4">
    <source>
        <dbReference type="ARBA" id="ARBA00022475"/>
    </source>
</evidence>
<evidence type="ECO:0000256" key="8">
    <source>
        <dbReference type="ARBA" id="ARBA00023136"/>
    </source>
</evidence>
<feature type="domain" description="ABC transmembrane type-2" evidence="10">
    <location>
        <begin position="59"/>
        <end position="284"/>
    </location>
</feature>
<dbReference type="GO" id="GO:0043190">
    <property type="term" value="C:ATP-binding cassette (ABC) transporter complex"/>
    <property type="evidence" value="ECO:0007669"/>
    <property type="project" value="InterPro"/>
</dbReference>
<dbReference type="PROSITE" id="PS51012">
    <property type="entry name" value="ABC_TM2"/>
    <property type="match status" value="1"/>
</dbReference>
<keyword evidence="5" id="KW-0997">Cell inner membrane</keyword>
<dbReference type="Proteomes" id="UP000429232">
    <property type="component" value="Chromosome"/>
</dbReference>
<reference evidence="11 12" key="1">
    <citation type="submission" date="2020-12" db="EMBL/GenBank/DDBJ databases">
        <title>HMF7856_wgs.fasta genome submission.</title>
        <authorList>
            <person name="Kang H."/>
            <person name="Kim H."/>
            <person name="Joh K."/>
        </authorList>
    </citation>
    <scope>NUCLEOTIDE SEQUENCE [LARGE SCALE GENOMIC DNA]</scope>
    <source>
        <strain evidence="11 12">HMF7856</strain>
    </source>
</reference>
<dbReference type="PANTHER" id="PTHR30413">
    <property type="entry name" value="INNER MEMBRANE TRANSPORT PERMEASE"/>
    <property type="match status" value="1"/>
</dbReference>
<evidence type="ECO:0000313" key="12">
    <source>
        <dbReference type="Proteomes" id="UP000429232"/>
    </source>
</evidence>
<dbReference type="PIRSF" id="PIRSF006648">
    <property type="entry name" value="DrrB"/>
    <property type="match status" value="1"/>
</dbReference>
<protein>
    <recommendedName>
        <fullName evidence="9">Transport permease protein</fullName>
    </recommendedName>
</protein>
<dbReference type="GO" id="GO:0140359">
    <property type="term" value="F:ABC-type transporter activity"/>
    <property type="evidence" value="ECO:0007669"/>
    <property type="project" value="InterPro"/>
</dbReference>
<feature type="transmembrane region" description="Helical" evidence="9">
    <location>
        <begin position="132"/>
        <end position="162"/>
    </location>
</feature>
<dbReference type="GO" id="GO:0015920">
    <property type="term" value="P:lipopolysaccharide transport"/>
    <property type="evidence" value="ECO:0007669"/>
    <property type="project" value="TreeGrafter"/>
</dbReference>
<evidence type="ECO:0000256" key="7">
    <source>
        <dbReference type="ARBA" id="ARBA00022989"/>
    </source>
</evidence>
<keyword evidence="8 9" id="KW-0472">Membrane</keyword>
<keyword evidence="12" id="KW-1185">Reference proteome</keyword>
<sequence>MNITDQKSILETEGDYWNIRIVPHGNILDLNLADVWNYRDLFWLFIKRDFISFYKQTVLGPIWFFIQPVFTTIVYTFIFGNLAGLSTDGLPKPLFYIAGIAWWNYFADCLNKTSTVFRDNSHIFGKVYFPRLIMPLSIVCSNLIKFGIQLGVLFLLTGWYVLKGYQFHLNAIALLFPILILLLALVGLGLGLLVSALTTKYRDLIYLVTFGTQLLMYTTTVVYPLSAVPLKYKNFVAYNPLTPIIETFRYGFTGIGTFSWASLGISALIICLITIAGVIVFNKVERNYIDTV</sequence>
<dbReference type="KEGG" id="mgik:GO620_001705"/>
<evidence type="ECO:0000259" key="10">
    <source>
        <dbReference type="PROSITE" id="PS51012"/>
    </source>
</evidence>
<evidence type="ECO:0000256" key="9">
    <source>
        <dbReference type="RuleBase" id="RU361157"/>
    </source>
</evidence>
<feature type="transmembrane region" description="Helical" evidence="9">
    <location>
        <begin position="174"/>
        <end position="197"/>
    </location>
</feature>
<evidence type="ECO:0000313" key="11">
    <source>
        <dbReference type="EMBL" id="QQL50193.1"/>
    </source>
</evidence>
<comment type="similarity">
    <text evidence="2 9">Belongs to the ABC-2 integral membrane protein family.</text>
</comment>
<dbReference type="EMBL" id="CP066775">
    <property type="protein sequence ID" value="QQL50193.1"/>
    <property type="molecule type" value="Genomic_DNA"/>
</dbReference>
<proteinExistence type="inferred from homology"/>
<feature type="transmembrane region" description="Helical" evidence="9">
    <location>
        <begin position="94"/>
        <end position="111"/>
    </location>
</feature>
<dbReference type="PRINTS" id="PR00164">
    <property type="entry name" value="ABC2TRNSPORT"/>
</dbReference>
<keyword evidence="6 9" id="KW-0812">Transmembrane</keyword>
<dbReference type="InterPro" id="IPR047817">
    <property type="entry name" value="ABC2_TM_bact-type"/>
</dbReference>
<evidence type="ECO:0000256" key="2">
    <source>
        <dbReference type="ARBA" id="ARBA00007783"/>
    </source>
</evidence>
<accession>A0A6I4IMR9</accession>
<dbReference type="RefSeq" id="WP_157522831.1">
    <property type="nucleotide sequence ID" value="NZ_CP066775.1"/>
</dbReference>
<gene>
    <name evidence="11" type="ORF">GO620_001705</name>
</gene>
<evidence type="ECO:0000256" key="3">
    <source>
        <dbReference type="ARBA" id="ARBA00022448"/>
    </source>
</evidence>
<keyword evidence="4 9" id="KW-1003">Cell membrane</keyword>
<keyword evidence="7 9" id="KW-1133">Transmembrane helix</keyword>
<feature type="transmembrane region" description="Helical" evidence="9">
    <location>
        <begin position="204"/>
        <end position="225"/>
    </location>
</feature>
<evidence type="ECO:0000256" key="6">
    <source>
        <dbReference type="ARBA" id="ARBA00022692"/>
    </source>
</evidence>